<evidence type="ECO:0000313" key="1">
    <source>
        <dbReference type="EMBL" id="MFJ3046957.1"/>
    </source>
</evidence>
<dbReference type="RefSeq" id="WP_402701327.1">
    <property type="nucleotide sequence ID" value="NZ_JBIUZV010000007.1"/>
</dbReference>
<gene>
    <name evidence="1" type="ORF">ACIPEN_14090</name>
</gene>
<dbReference type="Proteomes" id="UP001617427">
    <property type="component" value="Unassembled WGS sequence"/>
</dbReference>
<organism evidence="1 2">
    <name type="scientific">Herbaspirillum chlorophenolicum</name>
    <dbReference type="NCBI Taxonomy" id="211589"/>
    <lineage>
        <taxon>Bacteria</taxon>
        <taxon>Pseudomonadati</taxon>
        <taxon>Pseudomonadota</taxon>
        <taxon>Betaproteobacteria</taxon>
        <taxon>Burkholderiales</taxon>
        <taxon>Oxalobacteraceae</taxon>
        <taxon>Herbaspirillum</taxon>
    </lineage>
</organism>
<protein>
    <submittedName>
        <fullName evidence="1">Uncharacterized protein</fullName>
    </submittedName>
</protein>
<name>A0ABW8F0Z4_9BURK</name>
<proteinExistence type="predicted"/>
<accession>A0ABW8F0Z4</accession>
<dbReference type="EMBL" id="JBIUZV010000007">
    <property type="protein sequence ID" value="MFJ3046957.1"/>
    <property type="molecule type" value="Genomic_DNA"/>
</dbReference>
<keyword evidence="2" id="KW-1185">Reference proteome</keyword>
<sequence length="316" mass="35567">MKQKAEEASKSIHVWDKDSLVAKAQRYAEEMLSYSRDNWRFGLTSTFVLEFVSRAVLANVSPALLADPKEWEHLYFALGHQPKKAKFKPRSIDINAVLDRMQAIVPEFTEELRGFALEHINRRNEELHSGGTPFDGLQIGWQARFYEILTVLLNSLGEDLSLLLPAEESKAAALMIASFKDESAKSVKRDIEAHKTVWEKVDAKEQSKLAKQASTWATRQAGHRVTCPACDAEALVVGEPISEPKRRLENALIIETQDYLPSKFECIACRLKIAGLSRLSACGLGEPYTKTSTYDAAEFYTTEDDYSGYEDDNNEP</sequence>
<evidence type="ECO:0000313" key="2">
    <source>
        <dbReference type="Proteomes" id="UP001617427"/>
    </source>
</evidence>
<comment type="caution">
    <text evidence="1">The sequence shown here is derived from an EMBL/GenBank/DDBJ whole genome shotgun (WGS) entry which is preliminary data.</text>
</comment>
<reference evidence="1 2" key="1">
    <citation type="submission" date="2024-10" db="EMBL/GenBank/DDBJ databases">
        <title>The Natural Products Discovery Center: Release of the First 8490 Sequenced Strains for Exploring Actinobacteria Biosynthetic Diversity.</title>
        <authorList>
            <person name="Kalkreuter E."/>
            <person name="Kautsar S.A."/>
            <person name="Yang D."/>
            <person name="Bader C.D."/>
            <person name="Teijaro C.N."/>
            <person name="Fluegel L."/>
            <person name="Davis C.M."/>
            <person name="Simpson J.R."/>
            <person name="Lauterbach L."/>
            <person name="Steele A.D."/>
            <person name="Gui C."/>
            <person name="Meng S."/>
            <person name="Li G."/>
            <person name="Viehrig K."/>
            <person name="Ye F."/>
            <person name="Su P."/>
            <person name="Kiefer A.F."/>
            <person name="Nichols A."/>
            <person name="Cepeda A.J."/>
            <person name="Yan W."/>
            <person name="Fan B."/>
            <person name="Jiang Y."/>
            <person name="Adhikari A."/>
            <person name="Zheng C.-J."/>
            <person name="Schuster L."/>
            <person name="Cowan T.M."/>
            <person name="Smanski M.J."/>
            <person name="Chevrette M.G."/>
            <person name="De Carvalho L.P.S."/>
            <person name="Shen B."/>
        </authorList>
    </citation>
    <scope>NUCLEOTIDE SEQUENCE [LARGE SCALE GENOMIC DNA]</scope>
    <source>
        <strain evidence="1 2">NPDC087045</strain>
    </source>
</reference>